<keyword evidence="2" id="KW-1185">Reference proteome</keyword>
<gene>
    <name evidence="1" type="ORF">LY89DRAFT_398988</name>
</gene>
<dbReference type="KEGG" id="psco:LY89DRAFT_398988"/>
<sequence>MRMRDQHAEIERNRAMIADLQLRARVPDELRRQPREFRYNPDEFRRQGLEFRPQHEPIREAIVINDLEIRQLGGWIQLPKQNVEAAPQQHDPKSEKDKAIPELDLPFHQQLSLPRYELDQPPRAKAEMLYTMVQEVPRKAGQHELREDDRLKGEEKLLQNIGFAHFPAQLELNPNLRPVNGKALAPDLGALNRRLADFRGRHLRKFWRRRRVPAVAAEEAVRPQPEESNEEDLGAIAARLVEESLFVADAEKADDADSID</sequence>
<dbReference type="Proteomes" id="UP000070700">
    <property type="component" value="Unassembled WGS sequence"/>
</dbReference>
<dbReference type="InParanoid" id="A0A132B366"/>
<name>A0A132B366_MOLSC</name>
<proteinExistence type="predicted"/>
<evidence type="ECO:0000313" key="2">
    <source>
        <dbReference type="Proteomes" id="UP000070700"/>
    </source>
</evidence>
<dbReference type="RefSeq" id="XP_018061200.1">
    <property type="nucleotide sequence ID" value="XM_018207249.1"/>
</dbReference>
<accession>A0A132B366</accession>
<reference evidence="1 2" key="1">
    <citation type="submission" date="2015-10" db="EMBL/GenBank/DDBJ databases">
        <title>Full genome of DAOMC 229536 Phialocephala scopiformis, a fungal endophyte of spruce producing the potent anti-insectan compound rugulosin.</title>
        <authorList>
            <consortium name="DOE Joint Genome Institute"/>
            <person name="Walker A.K."/>
            <person name="Frasz S.L."/>
            <person name="Seifert K.A."/>
            <person name="Miller J.D."/>
            <person name="Mondo S.J."/>
            <person name="Labutti K."/>
            <person name="Lipzen A."/>
            <person name="Dockter R."/>
            <person name="Kennedy M."/>
            <person name="Grigoriev I.V."/>
            <person name="Spatafora J.W."/>
        </authorList>
    </citation>
    <scope>NUCLEOTIDE SEQUENCE [LARGE SCALE GENOMIC DNA]</scope>
    <source>
        <strain evidence="1 2">CBS 120377</strain>
    </source>
</reference>
<evidence type="ECO:0000313" key="1">
    <source>
        <dbReference type="EMBL" id="KUJ06845.1"/>
    </source>
</evidence>
<organism evidence="1 2">
    <name type="scientific">Mollisia scopiformis</name>
    <name type="common">Conifer needle endophyte fungus</name>
    <name type="synonym">Phialocephala scopiformis</name>
    <dbReference type="NCBI Taxonomy" id="149040"/>
    <lineage>
        <taxon>Eukaryota</taxon>
        <taxon>Fungi</taxon>
        <taxon>Dikarya</taxon>
        <taxon>Ascomycota</taxon>
        <taxon>Pezizomycotina</taxon>
        <taxon>Leotiomycetes</taxon>
        <taxon>Helotiales</taxon>
        <taxon>Mollisiaceae</taxon>
        <taxon>Mollisia</taxon>
    </lineage>
</organism>
<protein>
    <submittedName>
        <fullName evidence="1">Uncharacterized protein</fullName>
    </submittedName>
</protein>
<dbReference type="EMBL" id="KQ947443">
    <property type="protein sequence ID" value="KUJ06845.1"/>
    <property type="molecule type" value="Genomic_DNA"/>
</dbReference>
<dbReference type="AlphaFoldDB" id="A0A132B366"/>
<dbReference type="GeneID" id="28816975"/>